<name>A0A0P9SFA7_PSESG</name>
<dbReference type="InterPro" id="IPR047725">
    <property type="entry name" value="AlgP_N"/>
</dbReference>
<comment type="caution">
    <text evidence="3">The sequence shown here is derived from an EMBL/GenBank/DDBJ whole genome shotgun (WGS) entry which is preliminary data.</text>
</comment>
<evidence type="ECO:0000313" key="2">
    <source>
        <dbReference type="EMBL" id="RMO33238.1"/>
    </source>
</evidence>
<proteinExistence type="predicted"/>
<dbReference type="EMBL" id="RBPS01000281">
    <property type="protein sequence ID" value="RMO33238.1"/>
    <property type="molecule type" value="Genomic_DNA"/>
</dbReference>
<evidence type="ECO:0000313" key="6">
    <source>
        <dbReference type="Proteomes" id="UP000273536"/>
    </source>
</evidence>
<dbReference type="Proteomes" id="UP000273536">
    <property type="component" value="Unassembled WGS sequence"/>
</dbReference>
<dbReference type="Proteomes" id="UP000272471">
    <property type="component" value="Unassembled WGS sequence"/>
</dbReference>
<evidence type="ECO:0000313" key="3">
    <source>
        <dbReference type="EMBL" id="RMO42098.1"/>
    </source>
</evidence>
<evidence type="ECO:0000313" key="5">
    <source>
        <dbReference type="Proteomes" id="UP000272471"/>
    </source>
</evidence>
<feature type="region of interest" description="Disordered" evidence="1">
    <location>
        <begin position="54"/>
        <end position="75"/>
    </location>
</feature>
<dbReference type="NCBIfam" id="NF038178">
    <property type="entry name" value="AlgP_Nterm"/>
    <property type="match status" value="1"/>
</dbReference>
<reference evidence="5 6" key="1">
    <citation type="submission" date="2018-08" db="EMBL/GenBank/DDBJ databases">
        <title>Recombination of ecologically and evolutionarily significant loci maintains genetic cohesion in the Pseudomonas syringae species complex.</title>
        <authorList>
            <person name="Dillon M."/>
            <person name="Thakur S."/>
            <person name="Almeida R.N.D."/>
            <person name="Weir B.S."/>
            <person name="Guttman D.S."/>
        </authorList>
    </citation>
    <scope>NUCLEOTIDE SEQUENCE [LARGE SCALE GENOMIC DNA]</scope>
    <source>
        <strain evidence="4 5">ICMP 4182</strain>
        <strain evidence="2 6">ICMP 6372</strain>
        <strain evidence="3 7">ICMP 867</strain>
    </source>
</reference>
<evidence type="ECO:0000313" key="7">
    <source>
        <dbReference type="Proteomes" id="UP000280599"/>
    </source>
</evidence>
<accession>A0A0P9SFA7</accession>
<dbReference type="RefSeq" id="WP_004665431.1">
    <property type="nucleotide sequence ID" value="NZ_LGLL01000048.1"/>
</dbReference>
<evidence type="ECO:0000313" key="4">
    <source>
        <dbReference type="EMBL" id="RMQ18328.1"/>
    </source>
</evidence>
<protein>
    <submittedName>
        <fullName evidence="3">Alginate regulatory protein AlgP</fullName>
    </submittedName>
</protein>
<dbReference type="AlphaFoldDB" id="A0A0P9SFA7"/>
<dbReference type="EMBL" id="RBPT01000337">
    <property type="protein sequence ID" value="RMO42098.1"/>
    <property type="molecule type" value="Genomic_DNA"/>
</dbReference>
<evidence type="ECO:0000256" key="1">
    <source>
        <dbReference type="SAM" id="MobiDB-lite"/>
    </source>
</evidence>
<dbReference type="EMBL" id="RBQX01000105">
    <property type="protein sequence ID" value="RMQ18328.1"/>
    <property type="molecule type" value="Genomic_DNA"/>
</dbReference>
<sequence>MAKRKSIAVTPLQLLQELTSILLEHFEQACGQALADAEKILSKLERKMTKVQAKLNKQRGRVESSASGKPKAQAKTRAKISVQEEVLIELQIRTDETRRYIGELKHDIKISTTLAQGVGGVREAACEALRQRSILGLTAPESELDVNASPVLNRPVITPRVAKKAEALKAIANAVVAKPVNTVSMVKSRKHAPSAIATLAMGVAETTAAPDPDEPPHTQSALQVEWIEGQA</sequence>
<gene>
    <name evidence="4" type="ORF">ALQ11_102931</name>
    <name evidence="3" type="ORF">ALQ41_103010</name>
    <name evidence="2" type="ORF">ALQ42_102858</name>
</gene>
<dbReference type="Proteomes" id="UP000280599">
    <property type="component" value="Unassembled WGS sequence"/>
</dbReference>
<organism evidence="3 7">
    <name type="scientific">Pseudomonas savastanoi pv. glycinea</name>
    <name type="common">Pseudomonas syringae pv. glycinea</name>
    <dbReference type="NCBI Taxonomy" id="318"/>
    <lineage>
        <taxon>Bacteria</taxon>
        <taxon>Pseudomonadati</taxon>
        <taxon>Pseudomonadota</taxon>
        <taxon>Gammaproteobacteria</taxon>
        <taxon>Pseudomonadales</taxon>
        <taxon>Pseudomonadaceae</taxon>
        <taxon>Pseudomonas</taxon>
    </lineage>
</organism>